<sequence length="496" mass="53345">MEHGDATTSNGGSTSDGHDSKGRHYAIGAGFLANTQAGNFGSAISRHFNNILPPHKRYFNNRISRRTLLIIIGVICICLLALIIGLAAGLSHHPDDTALPLPGGSQVIKGDLTYYNPALGACGETHGDGDAVVAVSHLIWDAEQSGSNPNTNPLCGRKIRARRFNEKTGKDASIDVTVIDRCTGCAAVDIDVSPAMFDKMADPAKGRVTVDATLEPLYSSEKPLPVPPEQSCSSEPAERDLSSRVSSNVDVWVPDNKRNEDQAQPKTEPYDESFRYSRSIYNPISFASLDFGTFEEISLDSEPPEETEPEDDMAGRKTVKISLFLSSFAILVSAIALIFFGLIFEKYKSLERVLGKSIVVDAPSITPVTSPTVPPPPVQETAINPEPADDPTSVILLAPIRKTSELEMSDAVTSSFTSSSTLSPTTSSLSSSETDAPSSSIASILLQPSDTEFLLRRSGVEPHLAFPTKKDKPGMKATVKETVPQPVQARLLPRRQ</sequence>
<name>A0A364N8X4_STELY</name>
<feature type="region of interest" description="Disordered" evidence="2">
    <location>
        <begin position="413"/>
        <end position="439"/>
    </location>
</feature>
<dbReference type="Proteomes" id="UP000249619">
    <property type="component" value="Unassembled WGS sequence"/>
</dbReference>
<dbReference type="SUPFAM" id="SSF50685">
    <property type="entry name" value="Barwin-like endoglucanases"/>
    <property type="match status" value="1"/>
</dbReference>
<feature type="transmembrane region" description="Helical" evidence="3">
    <location>
        <begin position="67"/>
        <end position="90"/>
    </location>
</feature>
<evidence type="ECO:0000256" key="1">
    <source>
        <dbReference type="ARBA" id="ARBA00022729"/>
    </source>
</evidence>
<organism evidence="4 5">
    <name type="scientific">Stemphylium lycopersici</name>
    <name type="common">Tomato gray leaf spot disease fungus</name>
    <name type="synonym">Thyrospora lycopersici</name>
    <dbReference type="NCBI Taxonomy" id="183478"/>
    <lineage>
        <taxon>Eukaryota</taxon>
        <taxon>Fungi</taxon>
        <taxon>Dikarya</taxon>
        <taxon>Ascomycota</taxon>
        <taxon>Pezizomycotina</taxon>
        <taxon>Dothideomycetes</taxon>
        <taxon>Pleosporomycetidae</taxon>
        <taxon>Pleosporales</taxon>
        <taxon>Pleosporineae</taxon>
        <taxon>Pleosporaceae</taxon>
        <taxon>Stemphylium</taxon>
    </lineage>
</organism>
<reference evidence="5" key="1">
    <citation type="submission" date="2018-05" db="EMBL/GenBank/DDBJ databases">
        <title>Draft genome sequence of Stemphylium lycopersici strain CIDEFI 213.</title>
        <authorList>
            <person name="Medina R."/>
            <person name="Franco M.E.E."/>
            <person name="Lucentini C.G."/>
            <person name="Saparrat M.C.N."/>
            <person name="Balatti P.A."/>
        </authorList>
    </citation>
    <scope>NUCLEOTIDE SEQUENCE [LARGE SCALE GENOMIC DNA]</scope>
    <source>
        <strain evidence="5">CIDEFI 213</strain>
    </source>
</reference>
<dbReference type="EMBL" id="QGDH01000031">
    <property type="protein sequence ID" value="RAR13716.1"/>
    <property type="molecule type" value="Genomic_DNA"/>
</dbReference>
<dbReference type="STRING" id="183478.A0A364N8X4"/>
<accession>A0A364N8X4</accession>
<dbReference type="InterPro" id="IPR051477">
    <property type="entry name" value="Expansin_CellWall"/>
</dbReference>
<keyword evidence="3" id="KW-0472">Membrane</keyword>
<dbReference type="PANTHER" id="PTHR31836">
    <property type="match status" value="1"/>
</dbReference>
<proteinExistence type="predicted"/>
<dbReference type="AlphaFoldDB" id="A0A364N8X4"/>
<evidence type="ECO:0000256" key="3">
    <source>
        <dbReference type="SAM" id="Phobius"/>
    </source>
</evidence>
<evidence type="ECO:0000256" key="2">
    <source>
        <dbReference type="SAM" id="MobiDB-lite"/>
    </source>
</evidence>
<evidence type="ECO:0000313" key="5">
    <source>
        <dbReference type="Proteomes" id="UP000249619"/>
    </source>
</evidence>
<dbReference type="CDD" id="cd22191">
    <property type="entry name" value="DPBB_RlpA_EXP_N-like"/>
    <property type="match status" value="1"/>
</dbReference>
<keyword evidence="3" id="KW-0812">Transmembrane</keyword>
<feature type="region of interest" description="Disordered" evidence="2">
    <location>
        <begin position="1"/>
        <end position="20"/>
    </location>
</feature>
<feature type="region of interest" description="Disordered" evidence="2">
    <location>
        <begin position="252"/>
        <end position="271"/>
    </location>
</feature>
<feature type="compositionally biased region" description="Polar residues" evidence="2">
    <location>
        <begin position="1"/>
        <end position="15"/>
    </location>
</feature>
<keyword evidence="5" id="KW-1185">Reference proteome</keyword>
<feature type="compositionally biased region" description="Basic and acidic residues" evidence="2">
    <location>
        <begin position="255"/>
        <end position="271"/>
    </location>
</feature>
<dbReference type="PANTHER" id="PTHR31836:SF28">
    <property type="entry name" value="SRCR DOMAIN-CONTAINING PROTEIN-RELATED"/>
    <property type="match status" value="1"/>
</dbReference>
<feature type="transmembrane region" description="Helical" evidence="3">
    <location>
        <begin position="323"/>
        <end position="344"/>
    </location>
</feature>
<keyword evidence="1" id="KW-0732">Signal</keyword>
<keyword evidence="3" id="KW-1133">Transmembrane helix</keyword>
<comment type="caution">
    <text evidence="4">The sequence shown here is derived from an EMBL/GenBank/DDBJ whole genome shotgun (WGS) entry which is preliminary data.</text>
</comment>
<gene>
    <name evidence="4" type="ORF">DDE83_002901</name>
</gene>
<evidence type="ECO:0000313" key="4">
    <source>
        <dbReference type="EMBL" id="RAR13716.1"/>
    </source>
</evidence>
<protein>
    <submittedName>
        <fullName evidence="4">Riboflavin aldehyde-forming enzyme protein</fullName>
    </submittedName>
</protein>
<feature type="region of interest" description="Disordered" evidence="2">
    <location>
        <begin position="219"/>
        <end position="246"/>
    </location>
</feature>
<dbReference type="InterPro" id="IPR036908">
    <property type="entry name" value="RlpA-like_sf"/>
</dbReference>
<dbReference type="Gene3D" id="2.40.40.10">
    <property type="entry name" value="RlpA-like domain"/>
    <property type="match status" value="1"/>
</dbReference>